<organism evidence="2 3">
    <name type="scientific">Tersicoccus solisilvae</name>
    <dbReference type="NCBI Taxonomy" id="1882339"/>
    <lineage>
        <taxon>Bacteria</taxon>
        <taxon>Bacillati</taxon>
        <taxon>Actinomycetota</taxon>
        <taxon>Actinomycetes</taxon>
        <taxon>Micrococcales</taxon>
        <taxon>Micrococcaceae</taxon>
        <taxon>Tersicoccus</taxon>
    </lineage>
</organism>
<dbReference type="SUPFAM" id="SSF56601">
    <property type="entry name" value="beta-lactamase/transpeptidase-like"/>
    <property type="match status" value="1"/>
</dbReference>
<keyword evidence="3" id="KW-1185">Reference proteome</keyword>
<feature type="region of interest" description="Disordered" evidence="1">
    <location>
        <begin position="42"/>
        <end position="65"/>
    </location>
</feature>
<evidence type="ECO:0000313" key="3">
    <source>
        <dbReference type="Proteomes" id="UP000597761"/>
    </source>
</evidence>
<gene>
    <name evidence="2" type="ORF">GCM10011512_05230</name>
</gene>
<sequence length="109" mass="11135">MSPVLVLDGGSPSPGSRPALSAGDATNLRALMREVVATGHLSDLTPDTAVGKTGTAEYGTENPPRTHSWVIAGHEDLAAAVFVEDGDLGSITGTPIMLKVLEAAQTAQQ</sequence>
<evidence type="ECO:0000256" key="1">
    <source>
        <dbReference type="SAM" id="MobiDB-lite"/>
    </source>
</evidence>
<protein>
    <recommendedName>
        <fullName evidence="4">Penicillin-binding protein transpeptidase domain-containing protein</fullName>
    </recommendedName>
</protein>
<name>A0ABQ1NNE5_9MICC</name>
<dbReference type="Gene3D" id="3.40.710.10">
    <property type="entry name" value="DD-peptidase/beta-lactamase superfamily"/>
    <property type="match status" value="1"/>
</dbReference>
<accession>A0ABQ1NNE5</accession>
<evidence type="ECO:0008006" key="4">
    <source>
        <dbReference type="Google" id="ProtNLM"/>
    </source>
</evidence>
<reference evidence="3" key="1">
    <citation type="journal article" date="2019" name="Int. J. Syst. Evol. Microbiol.">
        <title>The Global Catalogue of Microorganisms (GCM) 10K type strain sequencing project: providing services to taxonomists for standard genome sequencing and annotation.</title>
        <authorList>
            <consortium name="The Broad Institute Genomics Platform"/>
            <consortium name="The Broad Institute Genome Sequencing Center for Infectious Disease"/>
            <person name="Wu L."/>
            <person name="Ma J."/>
        </authorList>
    </citation>
    <scope>NUCLEOTIDE SEQUENCE [LARGE SCALE GENOMIC DNA]</scope>
    <source>
        <strain evidence="3">CGMCC 1.15480</strain>
    </source>
</reference>
<dbReference type="RefSeq" id="WP_229659705.1">
    <property type="nucleotide sequence ID" value="NZ_BMJI01000001.1"/>
</dbReference>
<comment type="caution">
    <text evidence="2">The sequence shown here is derived from an EMBL/GenBank/DDBJ whole genome shotgun (WGS) entry which is preliminary data.</text>
</comment>
<dbReference type="InterPro" id="IPR012338">
    <property type="entry name" value="Beta-lactam/transpept-like"/>
</dbReference>
<proteinExistence type="predicted"/>
<dbReference type="EMBL" id="BMJI01000001">
    <property type="protein sequence ID" value="GGC81491.1"/>
    <property type="molecule type" value="Genomic_DNA"/>
</dbReference>
<feature type="region of interest" description="Disordered" evidence="1">
    <location>
        <begin position="1"/>
        <end position="22"/>
    </location>
</feature>
<dbReference type="Proteomes" id="UP000597761">
    <property type="component" value="Unassembled WGS sequence"/>
</dbReference>
<evidence type="ECO:0000313" key="2">
    <source>
        <dbReference type="EMBL" id="GGC81491.1"/>
    </source>
</evidence>